<gene>
    <name evidence="3" type="ORF">Tdes44962_MAKER02762</name>
</gene>
<keyword evidence="2" id="KW-0812">Transmembrane</keyword>
<evidence type="ECO:0000313" key="3">
    <source>
        <dbReference type="EMBL" id="KAH9827828.1"/>
    </source>
</evidence>
<evidence type="ECO:0000313" key="4">
    <source>
        <dbReference type="Proteomes" id="UP001138500"/>
    </source>
</evidence>
<keyword evidence="4" id="KW-1185">Reference proteome</keyword>
<evidence type="ECO:0000256" key="2">
    <source>
        <dbReference type="SAM" id="Phobius"/>
    </source>
</evidence>
<proteinExistence type="predicted"/>
<dbReference type="AlphaFoldDB" id="A0A9W7W2F8"/>
<dbReference type="OrthoDB" id="10388507at2759"/>
<evidence type="ECO:0000256" key="1">
    <source>
        <dbReference type="SAM" id="MobiDB-lite"/>
    </source>
</evidence>
<dbReference type="Proteomes" id="UP001138500">
    <property type="component" value="Unassembled WGS sequence"/>
</dbReference>
<organism evidence="3 4">
    <name type="scientific">Teratosphaeria destructans</name>
    <dbReference type="NCBI Taxonomy" id="418781"/>
    <lineage>
        <taxon>Eukaryota</taxon>
        <taxon>Fungi</taxon>
        <taxon>Dikarya</taxon>
        <taxon>Ascomycota</taxon>
        <taxon>Pezizomycotina</taxon>
        <taxon>Dothideomycetes</taxon>
        <taxon>Dothideomycetidae</taxon>
        <taxon>Mycosphaerellales</taxon>
        <taxon>Teratosphaeriaceae</taxon>
        <taxon>Teratosphaeria</taxon>
    </lineage>
</organism>
<feature type="region of interest" description="Disordered" evidence="1">
    <location>
        <begin position="115"/>
        <end position="136"/>
    </location>
</feature>
<sequence length="516" mass="59515">MTRGHSRFLEPYPYGRHQHTSTDPVADDYDDEEEEEQDLTPQSSASRSDDHDGDDRDHLGGNITSDESDEDMKDAQPPQEELPDAALEERLQRQSMEGESFERVVAMQKHMAEKAFRSGLRRRQHEPVRAPKARKYAGRDGNLFEDEDLDDEHHWDHESRRERFKFRSLLAQILSTLCVFFGIISMNVLLWNSKYGDTVEAARIAPADNILGLDSVTHWSFDNHEVARTSAAIESIYDDANAIFKQIDHDREWLKHESLYRLSREYIVDIDVAREQPSILQEMNADFVSGQKEWLEYLTAELDKKIQRYSSNPWATAFWDFWMTVSPIPGSYSLTSTSSIARLMQKHVRVQEALLTELETRTNDLDAFLQAAKIRRQALRTLIDAELENWEHECKAKQIYPVVPAGSEKDDARSPYCKWARPDVVASMLSEMRVMRDFSVAEDFVEGRKGRYEEVGMALRQTDGAASGVRRDRAYNSMGHPRQAGYVAWMRERVRAEGEGFRMVGERVGRRQAVEA</sequence>
<reference evidence="3 4" key="2">
    <citation type="journal article" date="2021" name="Curr. Genet.">
        <title>Genetic response to nitrogen starvation in the aggressive Eucalyptus foliar pathogen Teratosphaeria destructans.</title>
        <authorList>
            <person name="Havenga M."/>
            <person name="Wingfield B.D."/>
            <person name="Wingfield M.J."/>
            <person name="Dreyer L.L."/>
            <person name="Roets F."/>
            <person name="Aylward J."/>
        </authorList>
    </citation>
    <scope>NUCLEOTIDE SEQUENCE [LARGE SCALE GENOMIC DNA]</scope>
    <source>
        <strain evidence="3">CMW44962</strain>
    </source>
</reference>
<keyword evidence="2" id="KW-0472">Membrane</keyword>
<name>A0A9W7W2F8_9PEZI</name>
<comment type="caution">
    <text evidence="3">The sequence shown here is derived from an EMBL/GenBank/DDBJ whole genome shotgun (WGS) entry which is preliminary data.</text>
</comment>
<protein>
    <submittedName>
        <fullName evidence="3">Uncharacterized protein</fullName>
    </submittedName>
</protein>
<feature type="region of interest" description="Disordered" evidence="1">
    <location>
        <begin position="1"/>
        <end position="84"/>
    </location>
</feature>
<feature type="transmembrane region" description="Helical" evidence="2">
    <location>
        <begin position="169"/>
        <end position="191"/>
    </location>
</feature>
<keyword evidence="2" id="KW-1133">Transmembrane helix</keyword>
<feature type="compositionally biased region" description="Basic and acidic residues" evidence="1">
    <location>
        <begin position="47"/>
        <end position="59"/>
    </location>
</feature>
<dbReference type="EMBL" id="RIBY02001856">
    <property type="protein sequence ID" value="KAH9827828.1"/>
    <property type="molecule type" value="Genomic_DNA"/>
</dbReference>
<reference evidence="3 4" key="1">
    <citation type="journal article" date="2018" name="IMA Fungus">
        <title>IMA Genome-F 10: Nine draft genome sequences of Claviceps purpurea s.lat., including C. arundinis, C. humidiphila, and C. cf. spartinae, pseudomolecules for the pitch canker pathogen Fusarium circinatum, draft genome of Davidsoniella eucalypti, Grosmannia galeiformis, Quambalaria eucalypti, and Teratosphaeria destructans.</title>
        <authorList>
            <person name="Wingfield B.D."/>
            <person name="Liu M."/>
            <person name="Nguyen H.D."/>
            <person name="Lane F.A."/>
            <person name="Morgan S.W."/>
            <person name="De Vos L."/>
            <person name="Wilken P.M."/>
            <person name="Duong T.A."/>
            <person name="Aylward J."/>
            <person name="Coetzee M.P."/>
            <person name="Dadej K."/>
            <person name="De Beer Z.W."/>
            <person name="Findlay W."/>
            <person name="Havenga M."/>
            <person name="Kolarik M."/>
            <person name="Menzies J.G."/>
            <person name="Naidoo K."/>
            <person name="Pochopski O."/>
            <person name="Shoukouhi P."/>
            <person name="Santana Q.C."/>
            <person name="Seifert K.A."/>
            <person name="Soal N."/>
            <person name="Steenkamp E.T."/>
            <person name="Tatham C.T."/>
            <person name="van der Nest M.A."/>
            <person name="Wingfield M.J."/>
        </authorList>
    </citation>
    <scope>NUCLEOTIDE SEQUENCE [LARGE SCALE GENOMIC DNA]</scope>
    <source>
        <strain evidence="3">CMW44962</strain>
    </source>
</reference>
<feature type="compositionally biased region" description="Acidic residues" evidence="1">
    <location>
        <begin position="25"/>
        <end position="38"/>
    </location>
</feature>
<accession>A0A9W7W2F8</accession>